<dbReference type="EMBL" id="SWAU01000113">
    <property type="protein sequence ID" value="TKA96223.1"/>
    <property type="molecule type" value="Genomic_DNA"/>
</dbReference>
<evidence type="ECO:0000259" key="3">
    <source>
        <dbReference type="PROSITE" id="PS51736"/>
    </source>
</evidence>
<dbReference type="GO" id="GO:0000150">
    <property type="term" value="F:DNA strand exchange activity"/>
    <property type="evidence" value="ECO:0007669"/>
    <property type="project" value="InterPro"/>
</dbReference>
<dbReference type="InterPro" id="IPR038109">
    <property type="entry name" value="DNA_bind_recomb_sf"/>
</dbReference>
<dbReference type="RefSeq" id="WP_136792899.1">
    <property type="nucleotide sequence ID" value="NZ_SWAU01000113.1"/>
</dbReference>
<dbReference type="SMART" id="SM00857">
    <property type="entry name" value="Resolvase"/>
    <property type="match status" value="1"/>
</dbReference>
<evidence type="ECO:0000313" key="5">
    <source>
        <dbReference type="Proteomes" id="UP000306340"/>
    </source>
</evidence>
<keyword evidence="2" id="KW-0233">DNA recombination</keyword>
<dbReference type="SUPFAM" id="SSF53041">
    <property type="entry name" value="Resolvase-like"/>
    <property type="match status" value="1"/>
</dbReference>
<evidence type="ECO:0000256" key="2">
    <source>
        <dbReference type="ARBA" id="ARBA00023172"/>
    </source>
</evidence>
<dbReference type="InterPro" id="IPR006119">
    <property type="entry name" value="Resolv_N"/>
</dbReference>
<comment type="caution">
    <text evidence="4">The sequence shown here is derived from an EMBL/GenBank/DDBJ whole genome shotgun (WGS) entry which is preliminary data.</text>
</comment>
<dbReference type="Pfam" id="PF00239">
    <property type="entry name" value="Resolvase"/>
    <property type="match status" value="1"/>
</dbReference>
<dbReference type="Gene3D" id="3.40.50.1390">
    <property type="entry name" value="Resolvase, N-terminal catalytic domain"/>
    <property type="match status" value="1"/>
</dbReference>
<keyword evidence="1" id="KW-0238">DNA-binding</keyword>
<evidence type="ECO:0000256" key="1">
    <source>
        <dbReference type="ARBA" id="ARBA00023125"/>
    </source>
</evidence>
<dbReference type="PANTHER" id="PTHR30461">
    <property type="entry name" value="DNA-INVERTASE FROM LAMBDOID PROPHAGE"/>
    <property type="match status" value="1"/>
</dbReference>
<dbReference type="CDD" id="cd03768">
    <property type="entry name" value="SR_ResInv"/>
    <property type="match status" value="1"/>
</dbReference>
<sequence length="225" mass="24200">MAVYIYTRVSTTDQIDGTSLDEQLRKAKGAAMMYSAEEPVTFTDAGISGSIALADRPEGRKLCDILQPNDTVIASKIDRLFRSASDALVTSQDWKARGILLVITEFGDKPVTENGTARLLFGILSMTAEFERELIRTRVREGRAAKKAKGGHIGGSAPFGYRKVGAGRGAYLEPVPTEQAAIARMVAMKAEGASLRAIAAQIEVEFDLKVSHVAVRNALTRAAAI</sequence>
<protein>
    <submittedName>
        <fullName evidence="4">Recombinase family protein</fullName>
    </submittedName>
</protein>
<evidence type="ECO:0000313" key="4">
    <source>
        <dbReference type="EMBL" id="TKA96223.1"/>
    </source>
</evidence>
<dbReference type="Gene3D" id="3.90.1750.20">
    <property type="entry name" value="Putative Large Serine Recombinase, Chain B, Domain 2"/>
    <property type="match status" value="1"/>
</dbReference>
<reference evidence="4 5" key="1">
    <citation type="submission" date="2019-04" db="EMBL/GenBank/DDBJ databases">
        <title>Crypto-aerobic microbial life in anoxic (sulfidic) marine sediments.</title>
        <authorList>
            <person name="Bhattacharya S."/>
            <person name="Roy C."/>
            <person name="Mondal N."/>
            <person name="Sarkar J."/>
            <person name="Mandal S."/>
            <person name="Rameez M.J."/>
            <person name="Ghosh W."/>
        </authorList>
    </citation>
    <scope>NUCLEOTIDE SEQUENCE [LARGE SCALE GENOMIC DNA]</scope>
    <source>
        <strain evidence="4 5">SBBC</strain>
    </source>
</reference>
<dbReference type="AlphaFoldDB" id="A0A4U0Z438"/>
<dbReference type="GO" id="GO:0003677">
    <property type="term" value="F:DNA binding"/>
    <property type="evidence" value="ECO:0007669"/>
    <property type="project" value="UniProtKB-KW"/>
</dbReference>
<proteinExistence type="predicted"/>
<accession>A0A4U0Z438</accession>
<feature type="domain" description="Resolvase/invertase-type recombinase catalytic" evidence="3">
    <location>
        <begin position="2"/>
        <end position="150"/>
    </location>
</feature>
<gene>
    <name evidence="4" type="ORF">FAZ78_12645</name>
</gene>
<dbReference type="InterPro" id="IPR036162">
    <property type="entry name" value="Resolvase-like_N_sf"/>
</dbReference>
<organism evidence="4 5">
    <name type="scientific">Cereibacter changlensis</name>
    <dbReference type="NCBI Taxonomy" id="402884"/>
    <lineage>
        <taxon>Bacteria</taxon>
        <taxon>Pseudomonadati</taxon>
        <taxon>Pseudomonadota</taxon>
        <taxon>Alphaproteobacteria</taxon>
        <taxon>Rhodobacterales</taxon>
        <taxon>Paracoccaceae</taxon>
        <taxon>Cereibacter</taxon>
    </lineage>
</organism>
<name>A0A4U0Z438_9RHOB</name>
<dbReference type="PANTHER" id="PTHR30461:SF2">
    <property type="entry name" value="SERINE RECOMBINASE PINE-RELATED"/>
    <property type="match status" value="1"/>
</dbReference>
<dbReference type="Proteomes" id="UP000306340">
    <property type="component" value="Unassembled WGS sequence"/>
</dbReference>
<dbReference type="PROSITE" id="PS51736">
    <property type="entry name" value="RECOMBINASES_3"/>
    <property type="match status" value="1"/>
</dbReference>
<dbReference type="InterPro" id="IPR050639">
    <property type="entry name" value="SSR_resolvase"/>
</dbReference>